<protein>
    <submittedName>
        <fullName evidence="1">Cell division protein FtsI</fullName>
        <ecNumber evidence="1">2.4.1.129</ecNumber>
    </submittedName>
</protein>
<gene>
    <name evidence="1" type="ORF">JCM19274_4345</name>
</gene>
<dbReference type="Gene3D" id="3.90.1310.10">
    <property type="entry name" value="Penicillin-binding protein 2a (Domain 2)"/>
    <property type="match status" value="1"/>
</dbReference>
<dbReference type="Proteomes" id="UP000029643">
    <property type="component" value="Unassembled WGS sequence"/>
</dbReference>
<comment type="caution">
    <text evidence="1">The sequence shown here is derived from an EMBL/GenBank/DDBJ whole genome shotgun (WGS) entry which is preliminary data.</text>
</comment>
<dbReference type="GO" id="GO:0016757">
    <property type="term" value="F:glycosyltransferase activity"/>
    <property type="evidence" value="ECO:0007669"/>
    <property type="project" value="UniProtKB-KW"/>
</dbReference>
<dbReference type="GO" id="GO:0051301">
    <property type="term" value="P:cell division"/>
    <property type="evidence" value="ECO:0007669"/>
    <property type="project" value="UniProtKB-KW"/>
</dbReference>
<dbReference type="EC" id="2.4.1.129" evidence="1"/>
<dbReference type="AlphaFoldDB" id="A0A090WQ58"/>
<keyword evidence="1" id="KW-0328">Glycosyltransferase</keyword>
<sequence>MGAIAQRSIGYERFDDEGNVTRAGIDGAFGVKYLRGTDGKRLKQKIGKNKWKPLTDYNQVEPKDGYDVYTTIDVNIQDIAHHSLLGAVGVLRG</sequence>
<keyword evidence="1" id="KW-0808">Transferase</keyword>
<dbReference type="InterPro" id="IPR012338">
    <property type="entry name" value="Beta-lactam/transpept-like"/>
</dbReference>
<dbReference type="EMBL" id="BBNU01000005">
    <property type="protein sequence ID" value="GAL79260.1"/>
    <property type="molecule type" value="Genomic_DNA"/>
</dbReference>
<keyword evidence="1" id="KW-0131">Cell cycle</keyword>
<reference evidence="1" key="1">
    <citation type="journal article" date="2014" name="Genome Announc.">
        <title>Draft Genome Sequences of Marine Flavobacterium Algibacter lectus Strains SS8 and NR4.</title>
        <authorList>
            <person name="Takatani N."/>
            <person name="Nakanishi M."/>
            <person name="Meirelles P."/>
            <person name="Mino S."/>
            <person name="Suda W."/>
            <person name="Oshima K."/>
            <person name="Hattori M."/>
            <person name="Ohkuma M."/>
            <person name="Hosokawa M."/>
            <person name="Miyashita K."/>
            <person name="Thompson F.L."/>
            <person name="Niwa A."/>
            <person name="Sawabe T."/>
            <person name="Sawabe T."/>
        </authorList>
    </citation>
    <scope>NUCLEOTIDE SEQUENCE [LARGE SCALE GENOMIC DNA]</scope>
    <source>
        <strain evidence="1">JCM 19274</strain>
    </source>
</reference>
<proteinExistence type="predicted"/>
<organism evidence="1 2">
    <name type="scientific">Algibacter lectus</name>
    <dbReference type="NCBI Taxonomy" id="221126"/>
    <lineage>
        <taxon>Bacteria</taxon>
        <taxon>Pseudomonadati</taxon>
        <taxon>Bacteroidota</taxon>
        <taxon>Flavobacteriia</taxon>
        <taxon>Flavobacteriales</taxon>
        <taxon>Flavobacteriaceae</taxon>
        <taxon>Algibacter</taxon>
    </lineage>
</organism>
<keyword evidence="1" id="KW-0132">Cell division</keyword>
<evidence type="ECO:0000313" key="2">
    <source>
        <dbReference type="Proteomes" id="UP000029643"/>
    </source>
</evidence>
<dbReference type="SUPFAM" id="SSF56601">
    <property type="entry name" value="beta-lactamase/transpeptidase-like"/>
    <property type="match status" value="1"/>
</dbReference>
<name>A0A090WQ58_9FLAO</name>
<accession>A0A090WQ58</accession>
<evidence type="ECO:0000313" key="1">
    <source>
        <dbReference type="EMBL" id="GAL79260.1"/>
    </source>
</evidence>